<dbReference type="InterPro" id="IPR015590">
    <property type="entry name" value="Aldehyde_DH_dom"/>
</dbReference>
<accession>A0A543HWT6</accession>
<comment type="caution">
    <text evidence="9">The sequence shown here is derived from an EMBL/GenBank/DDBJ whole genome shotgun (WGS) entry which is preliminary data.</text>
</comment>
<dbReference type="AlphaFoldDB" id="A0A543HWT6"/>
<reference evidence="9 10" key="1">
    <citation type="submission" date="2019-06" db="EMBL/GenBank/DDBJ databases">
        <title>Genome sequencing of plant associated microbes to promote plant fitness in Sorghum bicolor and Oryza sativa.</title>
        <authorList>
            <person name="Coleman-Derr D."/>
        </authorList>
    </citation>
    <scope>NUCLEOTIDE SEQUENCE [LARGE SCALE GENOMIC DNA]</scope>
    <source>
        <strain evidence="9 10">KV-663</strain>
    </source>
</reference>
<dbReference type="GO" id="GO:0004029">
    <property type="term" value="F:aldehyde dehydrogenase (NAD+) activity"/>
    <property type="evidence" value="ECO:0007669"/>
    <property type="project" value="TreeGrafter"/>
</dbReference>
<evidence type="ECO:0000256" key="3">
    <source>
        <dbReference type="ARBA" id="ARBA00023027"/>
    </source>
</evidence>
<dbReference type="InterPro" id="IPR016162">
    <property type="entry name" value="Ald_DH_N"/>
</dbReference>
<evidence type="ECO:0000313" key="9">
    <source>
        <dbReference type="EMBL" id="TQM62776.1"/>
    </source>
</evidence>
<keyword evidence="10" id="KW-1185">Reference proteome</keyword>
<keyword evidence="2 4" id="KW-0560">Oxidoreductase</keyword>
<dbReference type="PIRSF" id="PIRSF036492">
    <property type="entry name" value="ALDH"/>
    <property type="match status" value="1"/>
</dbReference>
<feature type="active site" evidence="5">
    <location>
        <position position="259"/>
    </location>
</feature>
<comment type="similarity">
    <text evidence="1 4 7">Belongs to the aldehyde dehydrogenase family.</text>
</comment>
<evidence type="ECO:0000256" key="5">
    <source>
        <dbReference type="PIRSR" id="PIRSR036492-1"/>
    </source>
</evidence>
<dbReference type="PANTHER" id="PTHR43570">
    <property type="entry name" value="ALDEHYDE DEHYDROGENASE"/>
    <property type="match status" value="1"/>
</dbReference>
<evidence type="ECO:0000313" key="10">
    <source>
        <dbReference type="Proteomes" id="UP000316747"/>
    </source>
</evidence>
<evidence type="ECO:0000256" key="2">
    <source>
        <dbReference type="ARBA" id="ARBA00023002"/>
    </source>
</evidence>
<dbReference type="Gene3D" id="3.40.605.10">
    <property type="entry name" value="Aldehyde Dehydrogenase, Chain A, domain 1"/>
    <property type="match status" value="1"/>
</dbReference>
<dbReference type="GO" id="GO:0005737">
    <property type="term" value="C:cytoplasm"/>
    <property type="evidence" value="ECO:0007669"/>
    <property type="project" value="TreeGrafter"/>
</dbReference>
<evidence type="ECO:0000259" key="8">
    <source>
        <dbReference type="Pfam" id="PF00171"/>
    </source>
</evidence>
<dbReference type="InterPro" id="IPR016161">
    <property type="entry name" value="Ald_DH/histidinol_DH"/>
</dbReference>
<dbReference type="InterPro" id="IPR029510">
    <property type="entry name" value="Ald_DH_CS_GLU"/>
</dbReference>
<gene>
    <name evidence="9" type="ORF">FBY41_2814</name>
</gene>
<evidence type="ECO:0000256" key="7">
    <source>
        <dbReference type="RuleBase" id="RU003345"/>
    </source>
</evidence>
<dbReference type="InterPro" id="IPR012394">
    <property type="entry name" value="Aldehyde_DH_NAD(P)"/>
</dbReference>
<keyword evidence="3" id="KW-0520">NAD</keyword>
<protein>
    <recommendedName>
        <fullName evidence="4">Aldehyde dehydrogenase</fullName>
    </recommendedName>
</protein>
<dbReference type="Pfam" id="PF00171">
    <property type="entry name" value="Aldedh"/>
    <property type="match status" value="1"/>
</dbReference>
<dbReference type="Proteomes" id="UP000316747">
    <property type="component" value="Unassembled WGS sequence"/>
</dbReference>
<dbReference type="EMBL" id="VFPM01000002">
    <property type="protein sequence ID" value="TQM62776.1"/>
    <property type="molecule type" value="Genomic_DNA"/>
</dbReference>
<feature type="active site" evidence="5 6">
    <location>
        <position position="225"/>
    </location>
</feature>
<dbReference type="FunFam" id="3.40.309.10:FF:000003">
    <property type="entry name" value="Aldehyde dehydrogenase"/>
    <property type="match status" value="1"/>
</dbReference>
<dbReference type="PROSITE" id="PS00687">
    <property type="entry name" value="ALDEHYDE_DEHYDR_GLU"/>
    <property type="match status" value="1"/>
</dbReference>
<dbReference type="SUPFAM" id="SSF53720">
    <property type="entry name" value="ALDH-like"/>
    <property type="match status" value="1"/>
</dbReference>
<evidence type="ECO:0000256" key="1">
    <source>
        <dbReference type="ARBA" id="ARBA00009986"/>
    </source>
</evidence>
<dbReference type="InterPro" id="IPR016163">
    <property type="entry name" value="Ald_DH_C"/>
</dbReference>
<dbReference type="FunFam" id="3.40.605.10:FF:000004">
    <property type="entry name" value="Aldehyde dehydrogenase"/>
    <property type="match status" value="1"/>
</dbReference>
<dbReference type="PANTHER" id="PTHR43570:SF16">
    <property type="entry name" value="ALDEHYDE DEHYDROGENASE TYPE III, ISOFORM Q"/>
    <property type="match status" value="1"/>
</dbReference>
<dbReference type="PROSITE" id="PS00070">
    <property type="entry name" value="ALDEHYDE_DEHYDR_CYS"/>
    <property type="match status" value="1"/>
</dbReference>
<evidence type="ECO:0000256" key="4">
    <source>
        <dbReference type="PIRNR" id="PIRNR036492"/>
    </source>
</evidence>
<name>A0A543HWT6_9MICO</name>
<sequence length="478" mass="52100">MTDLASSRSTAESDVASIVSSVVAQARHTFDSGRTKPYAWREAQLKALRELLIDNHDEIAQALEADLGKSAEEFWLTEMGLVVSEIDHTLKHLRRWLAPRRVSVPLRVQPGQARIVREPLGVVLIIAPWNYPVLLTLGPLVGVLAAGNAAVVKPSEVAPATSAVIARLMAQHLDPEAVHVVEGGVPETTALLTERFDHIFYTGNGVVGRIVLEAAARHLTPVTLELGGKSPTFVDDGVDLETTARRIVWGKFTNAGQTCVAPDYVLGTRQTLDALKPLLIKAIRDSYGDDPRSSDDYGRIITARHLRRLVELIDPSKVVTGGESDLSARYLAPTVLDDVSLDDPVMGEEIFGPVLPLVEVSGVDEAIEVITGRDKPLALYVFTSSPDTRRRFVRDTSSGALSFNIPLAHLAVPELPFGGVGMSGMGAYHGEFSIDLFSHAKAVLRQPLRPDATIVVRPPRTSVQRRLIDRFVFPGRRR</sequence>
<evidence type="ECO:0000256" key="6">
    <source>
        <dbReference type="PROSITE-ProRule" id="PRU10007"/>
    </source>
</evidence>
<proteinExistence type="inferred from homology"/>
<dbReference type="Gene3D" id="3.40.309.10">
    <property type="entry name" value="Aldehyde Dehydrogenase, Chain A, domain 2"/>
    <property type="match status" value="1"/>
</dbReference>
<feature type="domain" description="Aldehyde dehydrogenase" evidence="8">
    <location>
        <begin position="18"/>
        <end position="443"/>
    </location>
</feature>
<organism evidence="9 10">
    <name type="scientific">Humibacillus xanthopallidus</name>
    <dbReference type="NCBI Taxonomy" id="412689"/>
    <lineage>
        <taxon>Bacteria</taxon>
        <taxon>Bacillati</taxon>
        <taxon>Actinomycetota</taxon>
        <taxon>Actinomycetes</taxon>
        <taxon>Micrococcales</taxon>
        <taxon>Intrasporangiaceae</taxon>
        <taxon>Humibacillus</taxon>
    </lineage>
</organism>
<dbReference type="CDD" id="cd07087">
    <property type="entry name" value="ALDH_F3-13-14_CALDH-like"/>
    <property type="match status" value="1"/>
</dbReference>
<dbReference type="GO" id="GO:0006081">
    <property type="term" value="P:aldehyde metabolic process"/>
    <property type="evidence" value="ECO:0007669"/>
    <property type="project" value="InterPro"/>
</dbReference>
<dbReference type="InterPro" id="IPR016160">
    <property type="entry name" value="Ald_DH_CS_CYS"/>
</dbReference>